<evidence type="ECO:0000313" key="1">
    <source>
        <dbReference type="EMBL" id="QSS54128.1"/>
    </source>
</evidence>
<reference evidence="1" key="1">
    <citation type="submission" date="2021-01" db="EMBL/GenBank/DDBJ databases">
        <title>Chromosome-level genome assembly of a human fungal pathogen reveals clustering of transcriptionally co-regulated genes.</title>
        <authorList>
            <person name="Voorhies M."/>
            <person name="Cohen S."/>
            <person name="Shea T.P."/>
            <person name="Petrus S."/>
            <person name="Munoz J.F."/>
            <person name="Poplawski S."/>
            <person name="Goldman W.E."/>
            <person name="Michael T."/>
            <person name="Cuomo C.A."/>
            <person name="Sil A."/>
            <person name="Beyhan S."/>
        </authorList>
    </citation>
    <scope>NUCLEOTIDE SEQUENCE</scope>
    <source>
        <strain evidence="1">H88</strain>
    </source>
</reference>
<evidence type="ECO:0000313" key="2">
    <source>
        <dbReference type="Proteomes" id="UP000663419"/>
    </source>
</evidence>
<accession>A0A8A1LIB7</accession>
<dbReference type="AlphaFoldDB" id="A0A8A1LIB7"/>
<dbReference type="EMBL" id="CP069104">
    <property type="protein sequence ID" value="QSS54128.1"/>
    <property type="molecule type" value="Genomic_DNA"/>
</dbReference>
<sequence length="70" mass="7999">MLSLTSSDEIFSLMLWNMTLSLSTALEKSFLTSKAVKCRNGVKETEKKKRMEAATLLRNAYPPQSNQHHR</sequence>
<dbReference type="Proteomes" id="UP000663419">
    <property type="component" value="Chromosome 3"/>
</dbReference>
<name>A0A8A1LIB7_AJEC8</name>
<dbReference type="VEuPathDB" id="FungiDB:I7I53_01594"/>
<organism evidence="1 2">
    <name type="scientific">Ajellomyces capsulatus (strain H88)</name>
    <name type="common">Darling's disease fungus</name>
    <name type="synonym">Histoplasma capsulatum</name>
    <dbReference type="NCBI Taxonomy" id="544711"/>
    <lineage>
        <taxon>Eukaryota</taxon>
        <taxon>Fungi</taxon>
        <taxon>Dikarya</taxon>
        <taxon>Ascomycota</taxon>
        <taxon>Pezizomycotina</taxon>
        <taxon>Eurotiomycetes</taxon>
        <taxon>Eurotiomycetidae</taxon>
        <taxon>Onygenales</taxon>
        <taxon>Ajellomycetaceae</taxon>
        <taxon>Histoplasma</taxon>
    </lineage>
</organism>
<protein>
    <submittedName>
        <fullName evidence="1">Uncharacterized protein</fullName>
    </submittedName>
</protein>
<proteinExistence type="predicted"/>
<gene>
    <name evidence="1" type="ORF">I7I53_01594</name>
</gene>